<dbReference type="Proteomes" id="UP000184330">
    <property type="component" value="Unassembled WGS sequence"/>
</dbReference>
<dbReference type="STRING" id="576137.A0A1L7XQH4"/>
<dbReference type="Pfam" id="PF26639">
    <property type="entry name" value="Het-6_barrel"/>
    <property type="match status" value="1"/>
</dbReference>
<name>A0A1L7XQH4_9HELO</name>
<dbReference type="PANTHER" id="PTHR24148">
    <property type="entry name" value="ANKYRIN REPEAT DOMAIN-CONTAINING PROTEIN 39 HOMOLOG-RELATED"/>
    <property type="match status" value="1"/>
</dbReference>
<dbReference type="AlphaFoldDB" id="A0A1L7XQH4"/>
<proteinExistence type="predicted"/>
<dbReference type="InterPro" id="IPR010730">
    <property type="entry name" value="HET"/>
</dbReference>
<dbReference type="Pfam" id="PF06985">
    <property type="entry name" value="HET"/>
    <property type="match status" value="1"/>
</dbReference>
<gene>
    <name evidence="2" type="ORF">PAC_17182</name>
</gene>
<accession>A0A1L7XQH4</accession>
<organism evidence="2 3">
    <name type="scientific">Phialocephala subalpina</name>
    <dbReference type="NCBI Taxonomy" id="576137"/>
    <lineage>
        <taxon>Eukaryota</taxon>
        <taxon>Fungi</taxon>
        <taxon>Dikarya</taxon>
        <taxon>Ascomycota</taxon>
        <taxon>Pezizomycotina</taxon>
        <taxon>Leotiomycetes</taxon>
        <taxon>Helotiales</taxon>
        <taxon>Mollisiaceae</taxon>
        <taxon>Phialocephala</taxon>
        <taxon>Phialocephala fortinii species complex</taxon>
    </lineage>
</organism>
<dbReference type="OrthoDB" id="3553147at2759"/>
<sequence length="701" mass="79108">MSLEFDFSDLESLMRREFYGGWGLATVKHKDEPTPRDQNGPTLADLEDLMREEFFPEIIPQVYTYRSFLSNDSIRLFILQPGCPDDPITGKLIHVFVTNPPQYEALSYCWGSNVKPHQINTDEGTIPTTSSLNSALLRLRLPDTSRTLWIDALCIDQTNNEEKSSQILLMPKIYSLATLTVLYLGPSAHNSSSVPSLLDRITAVDFGPNKMENVTYLPLHEYGLPPVGDPAWIPYRAFWGRPWFRRVWVIQEFLLARDVLIVCGEWERNWLSMTDAVCKTYYVNLLKTSDPYTLDKEELELGSRGVENFFVLAWTRMTYDCKEIFGVGFNGELDGKDESLVNTLNVPGLREIQMLRSARSSGTGQRQRTEVTRKFSGMSLMDMVHKTSGAEATDPRDRFFAGLSLTRDLTSEDMKLLRPNYNDGLKTTMCRYASVLISKGHVVDILYRAGIAETPRGMPSTFGYWLTQTERTAWAALGVAGEEIYRAAGDTKPNVRIGDNSDELIISGWILDTITRVGSGAVLQTDSWIFFPAVTNIILSEADQIFASLPSYPTGEPITEVAWRTLIANKTSHPEILAPEAMGQQYMYWRHHIKDMVLAPSPKERTDMSPPHLIHYVQSLATLQGYKLAVTGRGYVGLVPLECRVGDRLAVLRGGIVPFVVREGRKRKGGYRVVGGAYVHGWMNGEVMAWEDWSDEEILLY</sequence>
<evidence type="ECO:0000259" key="1">
    <source>
        <dbReference type="Pfam" id="PF06985"/>
    </source>
</evidence>
<dbReference type="InterPro" id="IPR052895">
    <property type="entry name" value="HetReg/Transcr_Mod"/>
</dbReference>
<evidence type="ECO:0000313" key="2">
    <source>
        <dbReference type="EMBL" id="CZR67283.1"/>
    </source>
</evidence>
<dbReference type="PANTHER" id="PTHR24148:SF64">
    <property type="entry name" value="HETEROKARYON INCOMPATIBILITY DOMAIN-CONTAINING PROTEIN"/>
    <property type="match status" value="1"/>
</dbReference>
<dbReference type="EMBL" id="FJOG01000043">
    <property type="protein sequence ID" value="CZR67283.1"/>
    <property type="molecule type" value="Genomic_DNA"/>
</dbReference>
<reference evidence="2 3" key="1">
    <citation type="submission" date="2016-03" db="EMBL/GenBank/DDBJ databases">
        <authorList>
            <person name="Ploux O."/>
        </authorList>
    </citation>
    <scope>NUCLEOTIDE SEQUENCE [LARGE SCALE GENOMIC DNA]</scope>
    <source>
        <strain evidence="2 3">UAMH 11012</strain>
    </source>
</reference>
<protein>
    <recommendedName>
        <fullName evidence="1">Heterokaryon incompatibility domain-containing protein</fullName>
    </recommendedName>
</protein>
<evidence type="ECO:0000313" key="3">
    <source>
        <dbReference type="Proteomes" id="UP000184330"/>
    </source>
</evidence>
<keyword evidence="3" id="KW-1185">Reference proteome</keyword>
<feature type="domain" description="Heterokaryon incompatibility" evidence="1">
    <location>
        <begin position="103"/>
        <end position="252"/>
    </location>
</feature>